<reference evidence="2" key="1">
    <citation type="journal article" date="2020" name="Fungal Divers.">
        <title>Resolving the Mortierellaceae phylogeny through synthesis of multi-gene phylogenetics and phylogenomics.</title>
        <authorList>
            <person name="Vandepol N."/>
            <person name="Liber J."/>
            <person name="Desiro A."/>
            <person name="Na H."/>
            <person name="Kennedy M."/>
            <person name="Barry K."/>
            <person name="Grigoriev I.V."/>
            <person name="Miller A.N."/>
            <person name="O'Donnell K."/>
            <person name="Stajich J.E."/>
            <person name="Bonito G."/>
        </authorList>
    </citation>
    <scope>NUCLEOTIDE SEQUENCE</scope>
    <source>
        <strain evidence="2">MES-2147</strain>
    </source>
</reference>
<protein>
    <submittedName>
        <fullName evidence="2">Uncharacterized protein</fullName>
    </submittedName>
</protein>
<comment type="caution">
    <text evidence="2">The sequence shown here is derived from an EMBL/GenBank/DDBJ whole genome shotgun (WGS) entry which is preliminary data.</text>
</comment>
<dbReference type="OrthoDB" id="2427805at2759"/>
<proteinExistence type="predicted"/>
<gene>
    <name evidence="2" type="ORF">BGZ65_008309</name>
</gene>
<evidence type="ECO:0000313" key="2">
    <source>
        <dbReference type="EMBL" id="KAF9948102.1"/>
    </source>
</evidence>
<dbReference type="Proteomes" id="UP000749646">
    <property type="component" value="Unassembled WGS sequence"/>
</dbReference>
<dbReference type="EMBL" id="JAAAHW010007468">
    <property type="protein sequence ID" value="KAF9948102.1"/>
    <property type="molecule type" value="Genomic_DNA"/>
</dbReference>
<feature type="region of interest" description="Disordered" evidence="1">
    <location>
        <begin position="151"/>
        <end position="237"/>
    </location>
</feature>
<evidence type="ECO:0000256" key="1">
    <source>
        <dbReference type="SAM" id="MobiDB-lite"/>
    </source>
</evidence>
<feature type="compositionally biased region" description="Low complexity" evidence="1">
    <location>
        <begin position="172"/>
        <end position="237"/>
    </location>
</feature>
<evidence type="ECO:0000313" key="3">
    <source>
        <dbReference type="Proteomes" id="UP000749646"/>
    </source>
</evidence>
<name>A0A9P6IUM4_9FUNG</name>
<dbReference type="AlphaFoldDB" id="A0A9P6IUM4"/>
<sequence length="527" mass="59511">MSWRETIERLLLTALLSFGLNLPRLTTSILLFVIRIGSNLGTVGRRVNVSRFFHETDARSWHQIELFFTFRDPNLTARDNYVTYTSNLQAIQESDKVTQAIRRRAGYLYRTTKYESFVAEFSRLMLNAENSHAEESIQHLMLNVAQGSGRIRASPTTDVPGIPKGKVARKASTTTPNTKLTPSTRPIFSSKPTSSTKPTTPTKPTITKPTPTIKQTSTTKPTTSTKAAPTKSTRAKTTTTLKPITKGTTTKEEALARRRLRCEEMDSSEFWQLESGTIVETVLQEAIDKNDDNFKIRSFVLDVSCPKTEALFTKADWKLIKNVAASELPRLSASTEQYLSDVRAALLKGVHPATVSVPEDDGFSCNLILRAFLSWLELYGTSPSPFDVGMSEAYWRRMAWPPLNSLLADVIGINMIDGEMTSLEEAKHLNKDRKVDTDDKPQRLQSGGKLDLIARQISKKMDWVVIESPKIWDQKSTKWLFEFDVKIMKHLHLIVQHRLQEVPTPTFRDQARFFAIYAGGEQFSETL</sequence>
<keyword evidence="3" id="KW-1185">Reference proteome</keyword>
<organism evidence="2 3">
    <name type="scientific">Modicella reniformis</name>
    <dbReference type="NCBI Taxonomy" id="1440133"/>
    <lineage>
        <taxon>Eukaryota</taxon>
        <taxon>Fungi</taxon>
        <taxon>Fungi incertae sedis</taxon>
        <taxon>Mucoromycota</taxon>
        <taxon>Mortierellomycotina</taxon>
        <taxon>Mortierellomycetes</taxon>
        <taxon>Mortierellales</taxon>
        <taxon>Mortierellaceae</taxon>
        <taxon>Modicella</taxon>
    </lineage>
</organism>
<accession>A0A9P6IUM4</accession>